<dbReference type="PANTHER" id="PTHR38600">
    <property type="entry name" value="TRANSCRIPTIONAL REGULATORY PROTEIN"/>
    <property type="match status" value="1"/>
</dbReference>
<feature type="domain" description="HTH arsR-type" evidence="1">
    <location>
        <begin position="1"/>
        <end position="97"/>
    </location>
</feature>
<organism evidence="2 3">
    <name type="scientific">Natronosalvus rutilus</name>
    <dbReference type="NCBI Taxonomy" id="2953753"/>
    <lineage>
        <taxon>Archaea</taxon>
        <taxon>Methanobacteriati</taxon>
        <taxon>Methanobacteriota</taxon>
        <taxon>Stenosarchaea group</taxon>
        <taxon>Halobacteria</taxon>
        <taxon>Halobacteriales</taxon>
        <taxon>Natrialbaceae</taxon>
        <taxon>Natronosalvus</taxon>
    </lineage>
</organism>
<dbReference type="Proteomes" id="UP001056855">
    <property type="component" value="Chromosome"/>
</dbReference>
<dbReference type="GeneID" id="73290870"/>
<dbReference type="KEGG" id="sawl:NGM29_12450"/>
<dbReference type="AlphaFoldDB" id="A0A9E7N8S1"/>
<name>A0A9E7N8S1_9EURY</name>
<protein>
    <submittedName>
        <fullName evidence="2">Helix-turn-helix domain-containing protein</fullName>
    </submittedName>
</protein>
<dbReference type="InterPro" id="IPR001845">
    <property type="entry name" value="HTH_ArsR_DNA-bd_dom"/>
</dbReference>
<dbReference type="PANTHER" id="PTHR38600:SF1">
    <property type="entry name" value="TRANSCRIPTIONAL REGULATORY PROTEIN"/>
    <property type="match status" value="1"/>
</dbReference>
<dbReference type="RefSeq" id="WP_254156570.1">
    <property type="nucleotide sequence ID" value="NZ_CP100355.1"/>
</dbReference>
<keyword evidence="3" id="KW-1185">Reference proteome</keyword>
<dbReference type="EMBL" id="CP100355">
    <property type="protein sequence ID" value="UTF52594.1"/>
    <property type="molecule type" value="Genomic_DNA"/>
</dbReference>
<accession>A0A9E7N8S1</accession>
<reference evidence="2" key="1">
    <citation type="submission" date="2022-06" db="EMBL/GenBank/DDBJ databases">
        <title>Diverse halophilic archaea isolated from saline environments.</title>
        <authorList>
            <person name="Cui H.-L."/>
        </authorList>
    </citation>
    <scope>NUCLEOTIDE SEQUENCE</scope>
    <source>
        <strain evidence="2">WLHS1</strain>
    </source>
</reference>
<evidence type="ECO:0000313" key="2">
    <source>
        <dbReference type="EMBL" id="UTF52594.1"/>
    </source>
</evidence>
<proteinExistence type="predicted"/>
<dbReference type="SUPFAM" id="SSF46785">
    <property type="entry name" value="Winged helix' DNA-binding domain"/>
    <property type="match status" value="1"/>
</dbReference>
<dbReference type="InterPro" id="IPR011991">
    <property type="entry name" value="ArsR-like_HTH"/>
</dbReference>
<dbReference type="Gene3D" id="1.10.10.10">
    <property type="entry name" value="Winged helix-like DNA-binding domain superfamily/Winged helix DNA-binding domain"/>
    <property type="match status" value="1"/>
</dbReference>
<evidence type="ECO:0000313" key="3">
    <source>
        <dbReference type="Proteomes" id="UP001056855"/>
    </source>
</evidence>
<dbReference type="CDD" id="cd00090">
    <property type="entry name" value="HTH_ARSR"/>
    <property type="match status" value="1"/>
</dbReference>
<dbReference type="Pfam" id="PF12840">
    <property type="entry name" value="HTH_20"/>
    <property type="match status" value="1"/>
</dbReference>
<sequence length="105" mass="11933">MSSNDDVFQALADSTRRLILEELTDNSEQTLYELCVRLTMEHDIDMSRQGVSNHLEVLEEAGLIASSRRGKYKVLEFAGADQIEAVATWLDRLAEKNTDTETEKR</sequence>
<dbReference type="GO" id="GO:0003700">
    <property type="term" value="F:DNA-binding transcription factor activity"/>
    <property type="evidence" value="ECO:0007669"/>
    <property type="project" value="InterPro"/>
</dbReference>
<dbReference type="InterPro" id="IPR036390">
    <property type="entry name" value="WH_DNA-bd_sf"/>
</dbReference>
<dbReference type="PROSITE" id="PS50987">
    <property type="entry name" value="HTH_ARSR_2"/>
    <property type="match status" value="1"/>
</dbReference>
<dbReference type="InterPro" id="IPR036388">
    <property type="entry name" value="WH-like_DNA-bd_sf"/>
</dbReference>
<evidence type="ECO:0000259" key="1">
    <source>
        <dbReference type="PROSITE" id="PS50987"/>
    </source>
</evidence>
<dbReference type="SMART" id="SM00418">
    <property type="entry name" value="HTH_ARSR"/>
    <property type="match status" value="1"/>
</dbReference>
<gene>
    <name evidence="2" type="ORF">NGM29_12450</name>
</gene>